<dbReference type="GO" id="GO:0004519">
    <property type="term" value="F:endonuclease activity"/>
    <property type="evidence" value="ECO:0007669"/>
    <property type="project" value="UniProtKB-KW"/>
</dbReference>
<dbReference type="RefSeq" id="WP_067057111.1">
    <property type="nucleotide sequence ID" value="NZ_MXAO01000002.1"/>
</dbReference>
<dbReference type="InterPro" id="IPR024975">
    <property type="entry name" value="NOV_C"/>
</dbReference>
<organism evidence="3 4">
    <name type="scientific">Faucicola atlantae</name>
    <dbReference type="NCBI Taxonomy" id="34059"/>
    <lineage>
        <taxon>Bacteria</taxon>
        <taxon>Pseudomonadati</taxon>
        <taxon>Pseudomonadota</taxon>
        <taxon>Gammaproteobacteria</taxon>
        <taxon>Moraxellales</taxon>
        <taxon>Moraxellaceae</taxon>
        <taxon>Faucicola</taxon>
    </lineage>
</organism>
<dbReference type="REBASE" id="404928">
    <property type="entry name" value="Mat11091ORF1828P"/>
</dbReference>
<dbReference type="Gene3D" id="1.10.1740.180">
    <property type="match status" value="1"/>
</dbReference>
<dbReference type="EMBL" id="UGQA01000001">
    <property type="protein sequence ID" value="STY96019.1"/>
    <property type="molecule type" value="Genomic_DNA"/>
</dbReference>
<feature type="domain" description="Restriction endonuclease type II BpuJI N-terminal" evidence="1">
    <location>
        <begin position="3"/>
        <end position="291"/>
    </location>
</feature>
<accession>A0A378Q5K6</accession>
<evidence type="ECO:0000259" key="2">
    <source>
        <dbReference type="Pfam" id="PF13020"/>
    </source>
</evidence>
<reference evidence="3 4" key="1">
    <citation type="submission" date="2018-06" db="EMBL/GenBank/DDBJ databases">
        <authorList>
            <consortium name="Pathogen Informatics"/>
            <person name="Doyle S."/>
        </authorList>
    </citation>
    <scope>NUCLEOTIDE SEQUENCE [LARGE SCALE GENOMIC DNA]</scope>
    <source>
        <strain evidence="3 4">NCTC11091</strain>
    </source>
</reference>
<feature type="domain" description="Protein NO VEIN C-terminal" evidence="2">
    <location>
        <begin position="371"/>
        <end position="435"/>
    </location>
</feature>
<keyword evidence="3" id="KW-0255">Endonuclease</keyword>
<dbReference type="Gene3D" id="1.10.10.2090">
    <property type="match status" value="1"/>
</dbReference>
<evidence type="ECO:0000259" key="1">
    <source>
        <dbReference type="Pfam" id="PF11564"/>
    </source>
</evidence>
<dbReference type="InterPro" id="IPR021108">
    <property type="entry name" value="Restrct_endonuc_II_BpuJI_N"/>
</dbReference>
<keyword evidence="3" id="KW-0540">Nuclease</keyword>
<proteinExistence type="predicted"/>
<dbReference type="Pfam" id="PF13020">
    <property type="entry name" value="NOV_C"/>
    <property type="match status" value="1"/>
</dbReference>
<evidence type="ECO:0000313" key="4">
    <source>
        <dbReference type="Proteomes" id="UP000255193"/>
    </source>
</evidence>
<protein>
    <submittedName>
        <fullName evidence="3">Restriction endonuclease BpuJI - N terminal</fullName>
    </submittedName>
</protein>
<dbReference type="Proteomes" id="UP000255193">
    <property type="component" value="Unassembled WGS sequence"/>
</dbReference>
<name>A0A378Q5K6_9GAMM</name>
<evidence type="ECO:0000313" key="3">
    <source>
        <dbReference type="EMBL" id="STY96019.1"/>
    </source>
</evidence>
<keyword evidence="3" id="KW-0378">Hydrolase</keyword>
<dbReference type="Gene3D" id="1.10.10.2080">
    <property type="match status" value="1"/>
</dbReference>
<sequence>MTYQIPSQYFYRLHHVRPRFKNDVEEVLLYVANAITELDKMPKQAFDSELNNILFKFKNNATSTKKTIDNWRTEISALFAFIQENDNEFFASLTARRLSTNQYLDEFFNYFLYTFQYPAGHVKPHTVIEHIRHGVKFKPCDFILKTLIEGTALLGKPLSITAEELTQCAYYDLRVTAYHTKTPLDVAKQIIDNRQNKVKYNHQYPELQKADGSYPSQGDVYRYAGDILDYMVLANLLTDKGTGRWYYLNDDNKQAIDYHLNNPVWFSAYDQYYQQATIPSSEITKLEKYWFDYVNSFDNIEAFAPHLGLNEMLNLSDLIQEYYIQLEGGQKVPTKIIGDYGETLVLAHEHLRTMDDNNNRRHLINKIPTPLGVGYDVQSIEIPSMKRYIEVKTTKSKKALTNNKVRLTPNEWDSAMTLADRYFIYYLVINENSKNIFVIQNPVKQLNEGKLKLDKNWVVEFTEGAGQWEQLLEVQN</sequence>
<dbReference type="AlphaFoldDB" id="A0A378Q5K6"/>
<gene>
    <name evidence="3" type="ORF">NCTC11091_01829</name>
</gene>
<dbReference type="Pfam" id="PF11564">
    <property type="entry name" value="BpuJI_N"/>
    <property type="match status" value="1"/>
</dbReference>